<dbReference type="OrthoDB" id="6169264at2"/>
<keyword evidence="1" id="KW-1133">Transmembrane helix</keyword>
<evidence type="ECO:0000313" key="2">
    <source>
        <dbReference type="EMBL" id="RCV86528.1"/>
    </source>
</evidence>
<accession>A0A368TPN3</accession>
<dbReference type="RefSeq" id="WP_114480768.1">
    <property type="nucleotide sequence ID" value="NZ_QPII01000023.1"/>
</dbReference>
<protein>
    <submittedName>
        <fullName evidence="2">Uncharacterized protein</fullName>
    </submittedName>
</protein>
<proteinExistence type="predicted"/>
<sequence>MLNKLGIALYFLCWAAAIVVIFALVAGLSYLIAIEQQPFSWDIVSGSMFFIILAGIFWVCAQVAKHCLTDRSAAPPDRHPSP</sequence>
<reference evidence="2 3" key="1">
    <citation type="submission" date="2018-07" db="EMBL/GenBank/DDBJ databases">
        <title>Halomonas montanilacus sp. nov., isolated from Lake Pengyan on Tibetan Plateau.</title>
        <authorList>
            <person name="Lu H."/>
            <person name="Xing P."/>
            <person name="Wu Q."/>
        </authorList>
    </citation>
    <scope>NUCLEOTIDE SEQUENCE [LARGE SCALE GENOMIC DNA]</scope>
    <source>
        <strain evidence="2 3">PYC7W</strain>
    </source>
</reference>
<keyword evidence="3" id="KW-1185">Reference proteome</keyword>
<evidence type="ECO:0000313" key="3">
    <source>
        <dbReference type="Proteomes" id="UP000252405"/>
    </source>
</evidence>
<dbReference type="Proteomes" id="UP000252405">
    <property type="component" value="Unassembled WGS sequence"/>
</dbReference>
<dbReference type="EMBL" id="QPII01000023">
    <property type="protein sequence ID" value="RCV86528.1"/>
    <property type="molecule type" value="Genomic_DNA"/>
</dbReference>
<feature type="transmembrane region" description="Helical" evidence="1">
    <location>
        <begin position="39"/>
        <end position="61"/>
    </location>
</feature>
<dbReference type="AlphaFoldDB" id="A0A368TPN3"/>
<evidence type="ECO:0000256" key="1">
    <source>
        <dbReference type="SAM" id="Phobius"/>
    </source>
</evidence>
<keyword evidence="1" id="KW-0472">Membrane</keyword>
<name>A0A368TPN3_9GAMM</name>
<keyword evidence="1" id="KW-0812">Transmembrane</keyword>
<gene>
    <name evidence="2" type="ORF">DU505_20190</name>
</gene>
<feature type="transmembrane region" description="Helical" evidence="1">
    <location>
        <begin position="7"/>
        <end position="33"/>
    </location>
</feature>
<organism evidence="2 3">
    <name type="scientific">Billgrantia montanilacus</name>
    <dbReference type="NCBI Taxonomy" id="2282305"/>
    <lineage>
        <taxon>Bacteria</taxon>
        <taxon>Pseudomonadati</taxon>
        <taxon>Pseudomonadota</taxon>
        <taxon>Gammaproteobacteria</taxon>
        <taxon>Oceanospirillales</taxon>
        <taxon>Halomonadaceae</taxon>
        <taxon>Billgrantia</taxon>
    </lineage>
</organism>
<comment type="caution">
    <text evidence="2">The sequence shown here is derived from an EMBL/GenBank/DDBJ whole genome shotgun (WGS) entry which is preliminary data.</text>
</comment>